<dbReference type="AlphaFoldDB" id="A0AAU9S5D5"/>
<organism evidence="1 2">
    <name type="scientific">Thlaspi arvense</name>
    <name type="common">Field penny-cress</name>
    <dbReference type="NCBI Taxonomy" id="13288"/>
    <lineage>
        <taxon>Eukaryota</taxon>
        <taxon>Viridiplantae</taxon>
        <taxon>Streptophyta</taxon>
        <taxon>Embryophyta</taxon>
        <taxon>Tracheophyta</taxon>
        <taxon>Spermatophyta</taxon>
        <taxon>Magnoliopsida</taxon>
        <taxon>eudicotyledons</taxon>
        <taxon>Gunneridae</taxon>
        <taxon>Pentapetalae</taxon>
        <taxon>rosids</taxon>
        <taxon>malvids</taxon>
        <taxon>Brassicales</taxon>
        <taxon>Brassicaceae</taxon>
        <taxon>Thlaspideae</taxon>
        <taxon>Thlaspi</taxon>
    </lineage>
</organism>
<sequence>MSCRCIVSAEELRCWTYFLVQRKTVKARERQPLDIFVHRHAVNHALTPEASSHPQEVLSLWCLCLNQELAFATAEERNGQGHKRTGFCLHLFKPVTSLTNRFRGKIVLSGGAS</sequence>
<keyword evidence="2" id="KW-1185">Reference proteome</keyword>
<reference evidence="1 2" key="1">
    <citation type="submission" date="2022-03" db="EMBL/GenBank/DDBJ databases">
        <authorList>
            <person name="Nunn A."/>
            <person name="Chopra R."/>
            <person name="Nunn A."/>
            <person name="Contreras Garrido A."/>
        </authorList>
    </citation>
    <scope>NUCLEOTIDE SEQUENCE [LARGE SCALE GENOMIC DNA]</scope>
</reference>
<accession>A0AAU9S5D5</accession>
<gene>
    <name evidence="1" type="ORF">TAV2_LOCUS12866</name>
</gene>
<protein>
    <submittedName>
        <fullName evidence="1">Uncharacterized protein</fullName>
    </submittedName>
</protein>
<dbReference type="Proteomes" id="UP000836841">
    <property type="component" value="Chromosome 4"/>
</dbReference>
<name>A0AAU9S5D5_THLAR</name>
<dbReference type="EMBL" id="OU466860">
    <property type="protein sequence ID" value="CAH2057957.1"/>
    <property type="molecule type" value="Genomic_DNA"/>
</dbReference>
<evidence type="ECO:0000313" key="2">
    <source>
        <dbReference type="Proteomes" id="UP000836841"/>
    </source>
</evidence>
<proteinExistence type="predicted"/>
<evidence type="ECO:0000313" key="1">
    <source>
        <dbReference type="EMBL" id="CAH2057957.1"/>
    </source>
</evidence>